<feature type="domain" description="GINS subunit" evidence="4">
    <location>
        <begin position="108"/>
        <end position="168"/>
    </location>
</feature>
<dbReference type="SUPFAM" id="SSF158573">
    <property type="entry name" value="GINS helical bundle-like"/>
    <property type="match status" value="1"/>
</dbReference>
<dbReference type="EMBL" id="JAEPRE010000164">
    <property type="protein sequence ID" value="KAG2231167.1"/>
    <property type="molecule type" value="Genomic_DNA"/>
</dbReference>
<dbReference type="Gene3D" id="1.20.58.1030">
    <property type="match status" value="1"/>
</dbReference>
<evidence type="ECO:0000256" key="3">
    <source>
        <dbReference type="ARBA" id="ARBA00023242"/>
    </source>
</evidence>
<proteinExistence type="predicted"/>
<dbReference type="PANTHER" id="PTHR21206:SF0">
    <property type="entry name" value="DNA REPLICATION COMPLEX GINS PROTEIN SLD5"/>
    <property type="match status" value="1"/>
</dbReference>
<dbReference type="InterPro" id="IPR008591">
    <property type="entry name" value="GINS_Sld5"/>
</dbReference>
<dbReference type="InterPro" id="IPR036224">
    <property type="entry name" value="GINS_bundle-like_dom_sf"/>
</dbReference>
<dbReference type="Proteomes" id="UP000613177">
    <property type="component" value="Unassembled WGS sequence"/>
</dbReference>
<comment type="caution">
    <text evidence="5">The sequence shown here is derived from an EMBL/GenBank/DDBJ whole genome shotgun (WGS) entry which is preliminary data.</text>
</comment>
<protein>
    <recommendedName>
        <fullName evidence="4">GINS subunit domain-containing protein</fullName>
    </recommendedName>
</protein>
<dbReference type="OrthoDB" id="338231at2759"/>
<comment type="subcellular location">
    <subcellularLocation>
        <location evidence="1">Nucleus</location>
    </subcellularLocation>
</comment>
<keyword evidence="2" id="KW-0235">DNA replication</keyword>
<keyword evidence="6" id="KW-1185">Reference proteome</keyword>
<dbReference type="AlphaFoldDB" id="A0A8H7SL08"/>
<dbReference type="CDD" id="cd11711">
    <property type="entry name" value="GINS_A_Sld5"/>
    <property type="match status" value="1"/>
</dbReference>
<evidence type="ECO:0000256" key="1">
    <source>
        <dbReference type="ARBA" id="ARBA00004123"/>
    </source>
</evidence>
<evidence type="ECO:0000313" key="6">
    <source>
        <dbReference type="Proteomes" id="UP000613177"/>
    </source>
</evidence>
<name>A0A8H7SL08_9FUNG</name>
<reference evidence="5" key="1">
    <citation type="submission" date="2021-01" db="EMBL/GenBank/DDBJ databases">
        <title>Metabolic potential, ecology and presence of endohyphal bacteria is reflected in genomic diversity of Mucoromycotina.</title>
        <authorList>
            <person name="Muszewska A."/>
            <person name="Okrasinska A."/>
            <person name="Steczkiewicz K."/>
            <person name="Drgas O."/>
            <person name="Orlowska M."/>
            <person name="Perlinska-Lenart U."/>
            <person name="Aleksandrzak-Piekarczyk T."/>
            <person name="Szatraj K."/>
            <person name="Zielenkiewicz U."/>
            <person name="Pilsyk S."/>
            <person name="Malc E."/>
            <person name="Mieczkowski P."/>
            <person name="Kruszewska J.S."/>
            <person name="Biernat P."/>
            <person name="Pawlowska J."/>
        </authorList>
    </citation>
    <scope>NUCLEOTIDE SEQUENCE</scope>
    <source>
        <strain evidence="5">WA0000018081</strain>
    </source>
</reference>
<dbReference type="InterPro" id="IPR021151">
    <property type="entry name" value="GINS_A"/>
</dbReference>
<evidence type="ECO:0000256" key="2">
    <source>
        <dbReference type="ARBA" id="ARBA00022705"/>
    </source>
</evidence>
<evidence type="ECO:0000313" key="5">
    <source>
        <dbReference type="EMBL" id="KAG2231167.1"/>
    </source>
</evidence>
<dbReference type="Pfam" id="PF05916">
    <property type="entry name" value="Sld5"/>
    <property type="match status" value="1"/>
</dbReference>
<dbReference type="GO" id="GO:0006261">
    <property type="term" value="P:DNA-templated DNA replication"/>
    <property type="evidence" value="ECO:0007669"/>
    <property type="project" value="InterPro"/>
</dbReference>
<dbReference type="GO" id="GO:0000727">
    <property type="term" value="P:double-strand break repair via break-induced replication"/>
    <property type="evidence" value="ECO:0007669"/>
    <property type="project" value="TreeGrafter"/>
</dbReference>
<organism evidence="5 6">
    <name type="scientific">Thamnidium elegans</name>
    <dbReference type="NCBI Taxonomy" id="101142"/>
    <lineage>
        <taxon>Eukaryota</taxon>
        <taxon>Fungi</taxon>
        <taxon>Fungi incertae sedis</taxon>
        <taxon>Mucoromycota</taxon>
        <taxon>Mucoromycotina</taxon>
        <taxon>Mucoromycetes</taxon>
        <taxon>Mucorales</taxon>
        <taxon>Mucorineae</taxon>
        <taxon>Mucoraceae</taxon>
        <taxon>Thamnidium</taxon>
    </lineage>
</organism>
<sequence length="215" mass="25050">MLNKDDSQDNTFSSFSSFTQQQTSEHLGSEEPSFLAPRNLLHEQAGLLSLSFSASIAQLTQLWMNERNAPELLFYERHLVEPLIEAIEVQAEFIMEQVEDKFASMLFQTEIERIKYLLKSYLRTRLFKIEKYPLYILRQPNLKDLLSSQEIVYVRRYQELIESHYSESFLYQLPLSQHKQDEVSGDLSMVVEPNLDAPVFCKALVNVGHIDVHSE</sequence>
<gene>
    <name evidence="5" type="ORF">INT48_002948</name>
</gene>
<dbReference type="InterPro" id="IPR038749">
    <property type="entry name" value="Sld5_GINS_A"/>
</dbReference>
<keyword evidence="3" id="KW-0539">Nucleus</keyword>
<evidence type="ECO:0000259" key="4">
    <source>
        <dbReference type="Pfam" id="PF05916"/>
    </source>
</evidence>
<dbReference type="PANTHER" id="PTHR21206">
    <property type="entry name" value="SLD5 PROTEIN"/>
    <property type="match status" value="1"/>
</dbReference>
<dbReference type="GO" id="GO:0000811">
    <property type="term" value="C:GINS complex"/>
    <property type="evidence" value="ECO:0007669"/>
    <property type="project" value="TreeGrafter"/>
</dbReference>
<accession>A0A8H7SL08</accession>